<organism evidence="1 2">
    <name type="scientific">Kingdonia uniflora</name>
    <dbReference type="NCBI Taxonomy" id="39325"/>
    <lineage>
        <taxon>Eukaryota</taxon>
        <taxon>Viridiplantae</taxon>
        <taxon>Streptophyta</taxon>
        <taxon>Embryophyta</taxon>
        <taxon>Tracheophyta</taxon>
        <taxon>Spermatophyta</taxon>
        <taxon>Magnoliopsida</taxon>
        <taxon>Ranunculales</taxon>
        <taxon>Circaeasteraceae</taxon>
        <taxon>Kingdonia</taxon>
    </lineage>
</organism>
<keyword evidence="2" id="KW-1185">Reference proteome</keyword>
<dbReference type="InterPro" id="IPR027417">
    <property type="entry name" value="P-loop_NTPase"/>
</dbReference>
<evidence type="ECO:0000313" key="1">
    <source>
        <dbReference type="EMBL" id="KAF6158040.1"/>
    </source>
</evidence>
<name>A0A7J7MTC9_9MAGN</name>
<gene>
    <name evidence="1" type="ORF">GIB67_014834</name>
</gene>
<dbReference type="EMBL" id="JACGCM010001237">
    <property type="protein sequence ID" value="KAF6158040.1"/>
    <property type="molecule type" value="Genomic_DNA"/>
</dbReference>
<dbReference type="Proteomes" id="UP000541444">
    <property type="component" value="Unassembled WGS sequence"/>
</dbReference>
<dbReference type="Gene3D" id="3.40.50.300">
    <property type="entry name" value="P-loop containing nucleotide triphosphate hydrolases"/>
    <property type="match status" value="1"/>
</dbReference>
<comment type="caution">
    <text evidence="1">The sequence shown here is derived from an EMBL/GenBank/DDBJ whole genome shotgun (WGS) entry which is preliminary data.</text>
</comment>
<evidence type="ECO:0000313" key="2">
    <source>
        <dbReference type="Proteomes" id="UP000541444"/>
    </source>
</evidence>
<dbReference type="AlphaFoldDB" id="A0A7J7MTC9"/>
<protein>
    <submittedName>
        <fullName evidence="1">Uncharacterized protein</fullName>
    </submittedName>
</protein>
<sequence length="298" mass="34045">MENPEEAHARRGASWTFDPAWLLTFLKTHRIQGFVYVPSFNHGVGDPVKDDTFVSLQHKVVIVEGNYLLHEEGVWKEGKSSFPQNLVLNRVLASEAFLKIFYIMPSKYNFLVSYGRLVSYPLRSDVFKEFCKTKAFVGDLEKEKRDRGIDKSISQEYFDGNVQRKFSEGFLCYPSQLEYGLSLPPSNLAKWIMNLIGACLVQLNGNTWVVFYGVKSYSASGGVYFFASLTRPRFFDQNLAGRPWNDNAIWVKGDCLQRDDEKLMELLFRTVKQSDEERVAVGYSCSGRDIARGCVGRT</sequence>
<reference evidence="1 2" key="1">
    <citation type="journal article" date="2020" name="IScience">
        <title>Genome Sequencing of the Endangered Kingdonia uniflora (Circaeasteraceae, Ranunculales) Reveals Potential Mechanisms of Evolutionary Specialization.</title>
        <authorList>
            <person name="Sun Y."/>
            <person name="Deng T."/>
            <person name="Zhang A."/>
            <person name="Moore M.J."/>
            <person name="Landis J.B."/>
            <person name="Lin N."/>
            <person name="Zhang H."/>
            <person name="Zhang X."/>
            <person name="Huang J."/>
            <person name="Zhang X."/>
            <person name="Sun H."/>
            <person name="Wang H."/>
        </authorList>
    </citation>
    <scope>NUCLEOTIDE SEQUENCE [LARGE SCALE GENOMIC DNA]</scope>
    <source>
        <strain evidence="1">TB1705</strain>
        <tissue evidence="1">Leaf</tissue>
    </source>
</reference>
<accession>A0A7J7MTC9</accession>
<proteinExistence type="predicted"/>
<dbReference type="OrthoDB" id="6362633at2759"/>